<evidence type="ECO:0000256" key="9">
    <source>
        <dbReference type="RuleBase" id="RU362011"/>
    </source>
</evidence>
<keyword evidence="6 9" id="KW-1133">Transmembrane helix</keyword>
<keyword evidence="3 9" id="KW-0813">Transport</keyword>
<evidence type="ECO:0000313" key="11">
    <source>
        <dbReference type="EMBL" id="ETZ04717.1"/>
    </source>
</evidence>
<dbReference type="GO" id="GO:0005886">
    <property type="term" value="C:plasma membrane"/>
    <property type="evidence" value="ECO:0007669"/>
    <property type="project" value="UniProtKB-SubCell"/>
</dbReference>
<dbReference type="CDD" id="cd04606">
    <property type="entry name" value="CBS_pair_Mg_transporter"/>
    <property type="match status" value="1"/>
</dbReference>
<evidence type="ECO:0000256" key="2">
    <source>
        <dbReference type="ARBA" id="ARBA00009749"/>
    </source>
</evidence>
<dbReference type="SUPFAM" id="SSF54631">
    <property type="entry name" value="CBS-domain pair"/>
    <property type="match status" value="1"/>
</dbReference>
<comment type="subcellular location">
    <subcellularLocation>
        <location evidence="9">Cell membrane</location>
        <topology evidence="9">Multi-pass membrane protein</topology>
    </subcellularLocation>
    <subcellularLocation>
        <location evidence="1">Membrane</location>
        <topology evidence="1">Multi-pass membrane protein</topology>
    </subcellularLocation>
</comment>
<dbReference type="PROSITE" id="PS51371">
    <property type="entry name" value="CBS"/>
    <property type="match status" value="1"/>
</dbReference>
<dbReference type="InterPro" id="IPR036739">
    <property type="entry name" value="SLC41_membr_dom_sf"/>
</dbReference>
<organism evidence="11 12">
    <name type="scientific">Holospora undulata HU1</name>
    <dbReference type="NCBI Taxonomy" id="1321371"/>
    <lineage>
        <taxon>Bacteria</taxon>
        <taxon>Pseudomonadati</taxon>
        <taxon>Pseudomonadota</taxon>
        <taxon>Alphaproteobacteria</taxon>
        <taxon>Holosporales</taxon>
        <taxon>Holosporaceae</taxon>
        <taxon>Holospora</taxon>
    </lineage>
</organism>
<keyword evidence="7 9" id="KW-0472">Membrane</keyword>
<evidence type="ECO:0000256" key="8">
    <source>
        <dbReference type="PROSITE-ProRule" id="PRU00703"/>
    </source>
</evidence>
<comment type="function">
    <text evidence="9">Acts as a magnesium transporter.</text>
</comment>
<dbReference type="InterPro" id="IPR006667">
    <property type="entry name" value="SLC41_membr_dom"/>
</dbReference>
<gene>
    <name evidence="11" type="ORF">K737_300877</name>
</gene>
<dbReference type="InterPro" id="IPR046342">
    <property type="entry name" value="CBS_dom_sf"/>
</dbReference>
<keyword evidence="5 9" id="KW-0460">Magnesium</keyword>
<reference evidence="11 12" key="1">
    <citation type="journal article" date="2013" name="Genome Announc.">
        <title>Draft Genome Sequence of Holospora undulata Strain HU1, a Micronucleus-Specific Symbiont of the Ciliate Paramecium caudatum.</title>
        <authorList>
            <person name="Dohra H."/>
            <person name="Suzuki H."/>
            <person name="Suzuki T."/>
            <person name="Tanaka K."/>
            <person name="Fujishima M."/>
        </authorList>
    </citation>
    <scope>NUCLEOTIDE SEQUENCE [LARGE SCALE GENOMIC DNA]</scope>
    <source>
        <strain evidence="11 12">HU1</strain>
    </source>
</reference>
<dbReference type="GO" id="GO:0046872">
    <property type="term" value="F:metal ion binding"/>
    <property type="evidence" value="ECO:0007669"/>
    <property type="project" value="UniProtKB-KW"/>
</dbReference>
<dbReference type="Gene3D" id="3.10.580.10">
    <property type="entry name" value="CBS-domain"/>
    <property type="match status" value="1"/>
</dbReference>
<dbReference type="Pfam" id="PF00571">
    <property type="entry name" value="CBS"/>
    <property type="match status" value="2"/>
</dbReference>
<evidence type="ECO:0000313" key="12">
    <source>
        <dbReference type="Proteomes" id="UP000026922"/>
    </source>
</evidence>
<evidence type="ECO:0000256" key="7">
    <source>
        <dbReference type="ARBA" id="ARBA00023136"/>
    </source>
</evidence>
<dbReference type="EMBL" id="ARPM03000159">
    <property type="protein sequence ID" value="ETZ04717.1"/>
    <property type="molecule type" value="Genomic_DNA"/>
</dbReference>
<dbReference type="InterPro" id="IPR038076">
    <property type="entry name" value="MgtE_N_sf"/>
</dbReference>
<dbReference type="SUPFAM" id="SSF158791">
    <property type="entry name" value="MgtE N-terminal domain-like"/>
    <property type="match status" value="1"/>
</dbReference>
<proteinExistence type="inferred from homology"/>
<dbReference type="SUPFAM" id="SSF161093">
    <property type="entry name" value="MgtE membrane domain-like"/>
    <property type="match status" value="1"/>
</dbReference>
<comment type="similarity">
    <text evidence="2 9">Belongs to the SLC41A transporter family.</text>
</comment>
<dbReference type="RefSeq" id="WP_006295806.1">
    <property type="nucleotide sequence ID" value="NZ_ARPM03000159.1"/>
</dbReference>
<dbReference type="PANTHER" id="PTHR43773:SF1">
    <property type="entry name" value="MAGNESIUM TRANSPORTER MGTE"/>
    <property type="match status" value="1"/>
</dbReference>
<feature type="transmembrane region" description="Helical" evidence="9">
    <location>
        <begin position="435"/>
        <end position="458"/>
    </location>
</feature>
<dbReference type="AlphaFoldDB" id="A0A061JHC9"/>
<dbReference type="Pfam" id="PF03448">
    <property type="entry name" value="MgtE_N"/>
    <property type="match status" value="1"/>
</dbReference>
<comment type="subunit">
    <text evidence="9">Homodimer.</text>
</comment>
<feature type="transmembrane region" description="Helical" evidence="9">
    <location>
        <begin position="370"/>
        <end position="392"/>
    </location>
</feature>
<dbReference type="NCBIfam" id="TIGR00400">
    <property type="entry name" value="mgtE"/>
    <property type="match status" value="1"/>
</dbReference>
<dbReference type="Gene3D" id="1.10.357.20">
    <property type="entry name" value="SLC41 divalent cation transporters, integral membrane domain"/>
    <property type="match status" value="1"/>
</dbReference>
<dbReference type="InterPro" id="IPR006668">
    <property type="entry name" value="Mg_transptr_MgtE_intracell_dom"/>
</dbReference>
<dbReference type="PANTHER" id="PTHR43773">
    <property type="entry name" value="MAGNESIUM TRANSPORTER MGTE"/>
    <property type="match status" value="1"/>
</dbReference>
<feature type="transmembrane region" description="Helical" evidence="9">
    <location>
        <begin position="328"/>
        <end position="350"/>
    </location>
</feature>
<comment type="caution">
    <text evidence="11">The sequence shown here is derived from an EMBL/GenBank/DDBJ whole genome shotgun (WGS) entry which is preliminary data.</text>
</comment>
<dbReference type="InterPro" id="IPR006669">
    <property type="entry name" value="MgtE_transporter"/>
</dbReference>
<feature type="domain" description="CBS" evidence="10">
    <location>
        <begin position="215"/>
        <end position="271"/>
    </location>
</feature>
<evidence type="ECO:0000259" key="10">
    <source>
        <dbReference type="PROSITE" id="PS51371"/>
    </source>
</evidence>
<dbReference type="Pfam" id="PF01769">
    <property type="entry name" value="MgtE"/>
    <property type="match status" value="1"/>
</dbReference>
<evidence type="ECO:0000256" key="3">
    <source>
        <dbReference type="ARBA" id="ARBA00022448"/>
    </source>
</evidence>
<keyword evidence="8" id="KW-0129">CBS domain</keyword>
<evidence type="ECO:0000256" key="4">
    <source>
        <dbReference type="ARBA" id="ARBA00022692"/>
    </source>
</evidence>
<evidence type="ECO:0000256" key="6">
    <source>
        <dbReference type="ARBA" id="ARBA00022989"/>
    </source>
</evidence>
<feature type="transmembrane region" description="Helical" evidence="9">
    <location>
        <begin position="399"/>
        <end position="423"/>
    </location>
</feature>
<keyword evidence="4 9" id="KW-0812">Transmembrane</keyword>
<dbReference type="Proteomes" id="UP000026922">
    <property type="component" value="Unassembled WGS sequence"/>
</dbReference>
<dbReference type="InterPro" id="IPR000644">
    <property type="entry name" value="CBS_dom"/>
</dbReference>
<evidence type="ECO:0000256" key="1">
    <source>
        <dbReference type="ARBA" id="ARBA00004141"/>
    </source>
</evidence>
<feature type="transmembrane region" description="Helical" evidence="9">
    <location>
        <begin position="296"/>
        <end position="316"/>
    </location>
</feature>
<evidence type="ECO:0000256" key="5">
    <source>
        <dbReference type="ARBA" id="ARBA00022842"/>
    </source>
</evidence>
<sequence length="460" mass="51961">MSVRSKGLDFSEGRLVQVLSNKIASLQILLENSENGQALTQLIKGLYPSEIAYLLQHLEEEQRRKCVLWMKSQFDAEILLFLSPSLRKEVVDLFDISELSRILMHLESDDVLSILRDLDAIHYQKALNDFPPEKSRFFLERLRYPQCTASSLMQSEVLIFPDHWKVIQALEHMRSYHTPRFYDVFVVDDERRFLGSIELSTFVKCQEEDLLSEVMTRSVHAIPMDWRQDEITFMFRLYELISAPVIDKDARIIGVITVDDVMRVIEDKVAEDFMHLGGIHASDFHKTVSKTSLGRLNWLLITVIDAVLTSLVIHFFEKVLHFKQGLIVLMPIAAAMGGNSGIQAATVAIRALATKELNTLNSVRFLWKEVSVSCFNGSLLGVGLGGLAFLWFKDIRVALVLGGAVLFNMLWAGIAGTLFPMIIARLSGDPALSSGPLLTTTTDVFGYGLFLGLSYFIFKF</sequence>
<keyword evidence="9" id="KW-0479">Metal-binding</keyword>
<dbReference type="GO" id="GO:0015095">
    <property type="term" value="F:magnesium ion transmembrane transporter activity"/>
    <property type="evidence" value="ECO:0007669"/>
    <property type="project" value="UniProtKB-UniRule"/>
</dbReference>
<accession>A0A061JHC9</accession>
<dbReference type="SMART" id="SM00924">
    <property type="entry name" value="MgtE_N"/>
    <property type="match status" value="1"/>
</dbReference>
<keyword evidence="9" id="KW-1003">Cell membrane</keyword>
<protein>
    <recommendedName>
        <fullName evidence="9">Magnesium transporter MgtE</fullName>
    </recommendedName>
</protein>
<dbReference type="Gene3D" id="1.25.60.10">
    <property type="entry name" value="MgtE N-terminal domain-like"/>
    <property type="match status" value="1"/>
</dbReference>
<name>A0A061JHC9_9PROT</name>
<keyword evidence="12" id="KW-1185">Reference proteome</keyword>